<dbReference type="RefSeq" id="WP_092077318.1">
    <property type="nucleotide sequence ID" value="NZ_FOYI01000002.1"/>
</dbReference>
<dbReference type="SUPFAM" id="SSF53218">
    <property type="entry name" value="Molybdenum cofactor biosynthesis proteins"/>
    <property type="match status" value="1"/>
</dbReference>
<keyword evidence="3" id="KW-0808">Transferase</keyword>
<sequence length="543" mass="55811">MKFGPLATAEAEGAILAHSLQAGALRLRKGTRLTPEAIAALAAEGVESVVVARPDPEDLDENAAAARLATALGDHGFDVTAPFTGRVNLTAPAAGLVTLDAAALTAANSIDEAITIATLPDAARLSQGALVATIKIIPYAVRAARLAQVEAALGSGAAPLRFHPFRPRDAALILTETPGMKPGLFAKAEAVTAARLGDLGARLRRVARVAHTEDAVAAALAEADEALVLLLGASATSDRRDVIPAALERAGGEVEQFGMPVDPGNLLLLGRRGAQRIVGLPGCARSPALNGADWVLERLAADLPVGSAQIAAMGVGGLLKEIPQRSQPRAAPRPAPRPAAQRIEVLLLAAGASRRMGGEDKLLRPVDGEPLLRRAAKAAAGSKASAVRVILPPAAEARRAALSGLDVALTDAPQAARGMAASLHAGLLATAPDTAAIIIALADMPEITAEHFNRVIAAFDPREAREICRATSADGVPGHPVLFGARFFESLKGLRADEGARRVLEDNREFVTLVPAPGQGAVVDLDTPAAWAAWEAAQPNQPG</sequence>
<evidence type="ECO:0000313" key="4">
    <source>
        <dbReference type="Proteomes" id="UP000199302"/>
    </source>
</evidence>
<dbReference type="CDD" id="cd04182">
    <property type="entry name" value="GT_2_like_f"/>
    <property type="match status" value="1"/>
</dbReference>
<dbReference type="AlphaFoldDB" id="A0A1I6D9E4"/>
<dbReference type="OrthoDB" id="9779263at2"/>
<proteinExistence type="predicted"/>
<dbReference type="CDD" id="cd03522">
    <property type="entry name" value="MoeA_like"/>
    <property type="match status" value="1"/>
</dbReference>
<evidence type="ECO:0000256" key="1">
    <source>
        <dbReference type="ARBA" id="ARBA00022842"/>
    </source>
</evidence>
<keyword evidence="1" id="KW-0460">Magnesium</keyword>
<dbReference type="PANTHER" id="PTHR43777">
    <property type="entry name" value="MOLYBDENUM COFACTOR CYTIDYLYLTRANSFERASE"/>
    <property type="match status" value="1"/>
</dbReference>
<reference evidence="3 4" key="1">
    <citation type="submission" date="2016-10" db="EMBL/GenBank/DDBJ databases">
        <authorList>
            <person name="de Groot N.N."/>
        </authorList>
    </citation>
    <scope>NUCLEOTIDE SEQUENCE [LARGE SCALE GENOMIC DNA]</scope>
    <source>
        <strain evidence="4">KMM 9023,NRIC 0796,JCM 17311,KCTC 23692</strain>
    </source>
</reference>
<dbReference type="PANTHER" id="PTHR43777:SF1">
    <property type="entry name" value="MOLYBDENUM COFACTOR CYTIDYLYLTRANSFERASE"/>
    <property type="match status" value="1"/>
</dbReference>
<organism evidence="3 4">
    <name type="scientific">Poseidonocella sedimentorum</name>
    <dbReference type="NCBI Taxonomy" id="871652"/>
    <lineage>
        <taxon>Bacteria</taxon>
        <taxon>Pseudomonadati</taxon>
        <taxon>Pseudomonadota</taxon>
        <taxon>Alphaproteobacteria</taxon>
        <taxon>Rhodobacterales</taxon>
        <taxon>Roseobacteraceae</taxon>
        <taxon>Poseidonocella</taxon>
    </lineage>
</organism>
<dbReference type="InterPro" id="IPR029044">
    <property type="entry name" value="Nucleotide-diphossugar_trans"/>
</dbReference>
<evidence type="ECO:0000259" key="2">
    <source>
        <dbReference type="SMART" id="SM00852"/>
    </source>
</evidence>
<dbReference type="InterPro" id="IPR012184">
    <property type="entry name" value="Bifunc_Mopterin-bd"/>
</dbReference>
<dbReference type="Gene3D" id="3.90.550.10">
    <property type="entry name" value="Spore Coat Polysaccharide Biosynthesis Protein SpsA, Chain A"/>
    <property type="match status" value="1"/>
</dbReference>
<dbReference type="GO" id="GO:0016779">
    <property type="term" value="F:nucleotidyltransferase activity"/>
    <property type="evidence" value="ECO:0007669"/>
    <property type="project" value="UniProtKB-KW"/>
</dbReference>
<keyword evidence="4" id="KW-1185">Reference proteome</keyword>
<dbReference type="STRING" id="871652.SAMN04515673_102443"/>
<feature type="domain" description="MoaB/Mog" evidence="2">
    <location>
        <begin position="171"/>
        <end position="301"/>
    </location>
</feature>
<dbReference type="Proteomes" id="UP000199302">
    <property type="component" value="Unassembled WGS sequence"/>
</dbReference>
<accession>A0A1I6D9E4</accession>
<dbReference type="EMBL" id="FOYI01000002">
    <property type="protein sequence ID" value="SFR01952.1"/>
    <property type="molecule type" value="Genomic_DNA"/>
</dbReference>
<protein>
    <submittedName>
        <fullName evidence="3">Molybdopterin molybdochelatase /molybdenum cofactor cytidylyltransferase</fullName>
    </submittedName>
</protein>
<name>A0A1I6D9E4_9RHOB</name>
<dbReference type="Pfam" id="PF12804">
    <property type="entry name" value="NTP_transf_3"/>
    <property type="match status" value="1"/>
</dbReference>
<dbReference type="InterPro" id="IPR001453">
    <property type="entry name" value="MoaB/Mog_dom"/>
</dbReference>
<dbReference type="InterPro" id="IPR036425">
    <property type="entry name" value="MoaB/Mog-like_dom_sf"/>
</dbReference>
<dbReference type="PIRSF" id="PIRSF036626">
    <property type="entry name" value="MPTBd_MobAlike"/>
    <property type="match status" value="1"/>
</dbReference>
<dbReference type="InterPro" id="IPR025877">
    <property type="entry name" value="MobA-like_NTP_Trfase"/>
</dbReference>
<dbReference type="Gene3D" id="3.40.980.10">
    <property type="entry name" value="MoaB/Mog-like domain"/>
    <property type="match status" value="1"/>
</dbReference>
<evidence type="ECO:0000313" key="3">
    <source>
        <dbReference type="EMBL" id="SFR01952.1"/>
    </source>
</evidence>
<dbReference type="SUPFAM" id="SSF53448">
    <property type="entry name" value="Nucleotide-diphospho-sugar transferases"/>
    <property type="match status" value="1"/>
</dbReference>
<gene>
    <name evidence="3" type="ORF">SAMN04515673_102443</name>
</gene>
<keyword evidence="3" id="KW-0548">Nucleotidyltransferase</keyword>
<dbReference type="SMART" id="SM00852">
    <property type="entry name" value="MoCF_biosynth"/>
    <property type="match status" value="1"/>
</dbReference>